<accession>H0FY24</accession>
<protein>
    <submittedName>
        <fullName evidence="1">Uncharacterized protein</fullName>
    </submittedName>
</protein>
<organism evidence="1 2">
    <name type="scientific">Sinorhizobium meliloti CCNWSX0020</name>
    <dbReference type="NCBI Taxonomy" id="1107881"/>
    <lineage>
        <taxon>Bacteria</taxon>
        <taxon>Pseudomonadati</taxon>
        <taxon>Pseudomonadota</taxon>
        <taxon>Alphaproteobacteria</taxon>
        <taxon>Hyphomicrobiales</taxon>
        <taxon>Rhizobiaceae</taxon>
        <taxon>Sinorhizobium/Ensifer group</taxon>
        <taxon>Sinorhizobium</taxon>
    </lineage>
</organism>
<dbReference type="AlphaFoldDB" id="H0FY24"/>
<name>H0FY24_RHIML</name>
<sequence>MPRDGAWWLSELLAWTKIRIKCECGVKKQYDARQLFDRIGDRSMPGLLSDFSKALGCPKSGNVQRDRCRLTYDMPSGEPPVSRRSRLVMRPQPVPLKRLRSQTYPNGATCCASAGAAAASTD</sequence>
<gene>
    <name evidence="1" type="ORF">SM0020_10470</name>
</gene>
<dbReference type="Proteomes" id="UP000004038">
    <property type="component" value="Unassembled WGS sequence"/>
</dbReference>
<evidence type="ECO:0000313" key="1">
    <source>
        <dbReference type="EMBL" id="EHK78096.1"/>
    </source>
</evidence>
<evidence type="ECO:0000313" key="2">
    <source>
        <dbReference type="Proteomes" id="UP000004038"/>
    </source>
</evidence>
<proteinExistence type="predicted"/>
<dbReference type="RefSeq" id="WP_003528220.1">
    <property type="nucleotide sequence ID" value="NZ_AGVV01000015.1"/>
</dbReference>
<reference evidence="1 2" key="1">
    <citation type="journal article" date="2012" name="J. Bacteriol.">
        <title>Draft Genome Sequence of Sinorhizobium meliloti CCNWSX0020, a Nitrogen-Fixing Symbiont with Copper Tolerance Capability Isolated from Lead-Zinc Mine Tailings.</title>
        <authorList>
            <person name="Li Z."/>
            <person name="Ma Z."/>
            <person name="Hao X."/>
            <person name="Wei G."/>
        </authorList>
    </citation>
    <scope>NUCLEOTIDE SEQUENCE [LARGE SCALE GENOMIC DNA]</scope>
    <source>
        <strain evidence="1 2">CCNWSX0020</strain>
    </source>
</reference>
<dbReference type="EMBL" id="AGVV01000015">
    <property type="protein sequence ID" value="EHK78096.1"/>
    <property type="molecule type" value="Genomic_DNA"/>
</dbReference>